<dbReference type="Proteomes" id="UP001500840">
    <property type="component" value="Unassembled WGS sequence"/>
</dbReference>
<evidence type="ECO:0008006" key="3">
    <source>
        <dbReference type="Google" id="ProtNLM"/>
    </source>
</evidence>
<reference evidence="2" key="1">
    <citation type="journal article" date="2019" name="Int. J. Syst. Evol. Microbiol.">
        <title>The Global Catalogue of Microorganisms (GCM) 10K type strain sequencing project: providing services to taxonomists for standard genome sequencing and annotation.</title>
        <authorList>
            <consortium name="The Broad Institute Genomics Platform"/>
            <consortium name="The Broad Institute Genome Sequencing Center for Infectious Disease"/>
            <person name="Wu L."/>
            <person name="Ma J."/>
        </authorList>
    </citation>
    <scope>NUCLEOTIDE SEQUENCE [LARGE SCALE GENOMIC DNA]</scope>
    <source>
        <strain evidence="2">JCM 17759</strain>
    </source>
</reference>
<comment type="caution">
    <text evidence="1">The sequence shown here is derived from an EMBL/GenBank/DDBJ whole genome shotgun (WGS) entry which is preliminary data.</text>
</comment>
<accession>A0ABP8MID5</accession>
<evidence type="ECO:0000313" key="1">
    <source>
        <dbReference type="EMBL" id="GAA4449959.1"/>
    </source>
</evidence>
<name>A0ABP8MID5_9BACT</name>
<dbReference type="EMBL" id="BAABGA010000018">
    <property type="protein sequence ID" value="GAA4449959.1"/>
    <property type="molecule type" value="Genomic_DNA"/>
</dbReference>
<evidence type="ECO:0000313" key="2">
    <source>
        <dbReference type="Proteomes" id="UP001500840"/>
    </source>
</evidence>
<protein>
    <recommendedName>
        <fullName evidence="3">Methyltransferase FkbM domain-containing protein</fullName>
    </recommendedName>
</protein>
<gene>
    <name evidence="1" type="ORF">GCM10023156_15410</name>
</gene>
<keyword evidence="2" id="KW-1185">Reference proteome</keyword>
<sequence>MRNILGKIAIRLPGLRHQILIYEALREISGVLQDIRQEVASLRKTEAIRSIENEWSSNERFRDPKRLLSFAAQVNSQNGEDGMIAEIFRRIGSESKCFVEIGLQDGRESNTAFLIACGWTGYWIDGGTAMKQTIEHRDDITANDLKTITAMVTRENVTEVFADAGIPTEFDFLSLDIDQNTYHVWEGLATYRPRVVAIEYNATVPPYIDWKANYSPTRSWDGTQNYGASLKALELLGHQQGYRLVGCDFTGTNAFFVREDLVGDHFLAPYTAENHYEPSRYPLIHHRSHRREILDRPAN</sequence>
<organism evidence="1 2">
    <name type="scientific">Novipirellula rosea</name>
    <dbReference type="NCBI Taxonomy" id="1031540"/>
    <lineage>
        <taxon>Bacteria</taxon>
        <taxon>Pseudomonadati</taxon>
        <taxon>Planctomycetota</taxon>
        <taxon>Planctomycetia</taxon>
        <taxon>Pirellulales</taxon>
        <taxon>Pirellulaceae</taxon>
        <taxon>Novipirellula</taxon>
    </lineage>
</organism>
<proteinExistence type="predicted"/>
<dbReference type="RefSeq" id="WP_345320860.1">
    <property type="nucleotide sequence ID" value="NZ_BAABGA010000018.1"/>
</dbReference>